<dbReference type="EMBL" id="SRMO01000058">
    <property type="protein sequence ID" value="TGG92989.1"/>
    <property type="molecule type" value="Genomic_DNA"/>
</dbReference>
<feature type="domain" description="DUF403" evidence="1">
    <location>
        <begin position="1"/>
        <end position="309"/>
    </location>
</feature>
<evidence type="ECO:0000313" key="2">
    <source>
        <dbReference type="EMBL" id="TGG92989.1"/>
    </source>
</evidence>
<gene>
    <name evidence="2" type="ORF">ERJ67_05090</name>
</gene>
<dbReference type="InterPro" id="IPR007296">
    <property type="entry name" value="DUF403"/>
</dbReference>
<protein>
    <submittedName>
        <fullName evidence="2">Alpha-E domain-containing protein</fullName>
    </submittedName>
</protein>
<comment type="caution">
    <text evidence="2">The sequence shown here is derived from an EMBL/GenBank/DDBJ whole genome shotgun (WGS) entry which is preliminary data.</text>
</comment>
<accession>A0A524RNT1</accession>
<reference evidence="2 3" key="1">
    <citation type="journal article" date="2019" name="mSystems">
        <title>Life at home and on the roam: Genomic adaptions reflect the dual lifestyle of an intracellular, facultative symbiont.</title>
        <authorList>
            <person name="Burgsdorf I."/>
        </authorList>
    </citation>
    <scope>NUCLEOTIDE SEQUENCE [LARGE SCALE GENOMIC DNA]</scope>
    <source>
        <strain evidence="2">277cV</strain>
    </source>
</reference>
<evidence type="ECO:0000259" key="1">
    <source>
        <dbReference type="Pfam" id="PF04168"/>
    </source>
</evidence>
<dbReference type="PANTHER" id="PTHR34595">
    <property type="entry name" value="BLR5612 PROTEIN"/>
    <property type="match status" value="1"/>
</dbReference>
<dbReference type="InterPro" id="IPR051680">
    <property type="entry name" value="ATP-dep_Glu-Cys_Ligase-2"/>
</dbReference>
<organism evidence="2 3">
    <name type="scientific">Aphanocapsa feldmannii 277cV</name>
    <dbReference type="NCBI Taxonomy" id="2507553"/>
    <lineage>
        <taxon>Bacteria</taxon>
        <taxon>Bacillati</taxon>
        <taxon>Cyanobacteriota</taxon>
        <taxon>Cyanophyceae</taxon>
        <taxon>Oscillatoriophycideae</taxon>
        <taxon>Chroococcales</taxon>
        <taxon>Microcystaceae</taxon>
        <taxon>Aphanocapsa</taxon>
    </lineage>
</organism>
<dbReference type="Proteomes" id="UP000317990">
    <property type="component" value="Unassembled WGS sequence"/>
</dbReference>
<sequence>MLSRVAYSLYWMARYVERVENLCRFLQVAEAMALDAGSRADDIWLPLVDACGDRALFDAGGRGSSPEAVADFLLQSPHNPSAIRSCISLARENARQIREVITTEMWEQLNTIYLRLQEEGELRSLPSHGWLGQLRRDCQLFFGITDSTLSRNKGWQFSRIGRLIERADKTARILDVKYFLILPRQEAVGGMLDQLQWISLLRTAGAYQMFRQNTRKAISPTGVAGFLLLDEHFPRSVCYCLNGIAAAVDYLTDQRSDRDVELGRFLALLRSRWCTSRFEDLISQGLHESIDSLQAGLNTLHCHIEARFFTTAAIPRKGAVPAKAETIQRQGVA</sequence>
<proteinExistence type="predicted"/>
<dbReference type="AlphaFoldDB" id="A0A524RNT1"/>
<dbReference type="Pfam" id="PF04168">
    <property type="entry name" value="Alpha-E"/>
    <property type="match status" value="1"/>
</dbReference>
<name>A0A524RNT1_9CHRO</name>
<dbReference type="PANTHER" id="PTHR34595:SF7">
    <property type="entry name" value="SLL1039 PROTEIN"/>
    <property type="match status" value="1"/>
</dbReference>
<evidence type="ECO:0000313" key="3">
    <source>
        <dbReference type="Proteomes" id="UP000317990"/>
    </source>
</evidence>